<evidence type="ECO:0000313" key="9">
    <source>
        <dbReference type="EMBL" id="OAG13319.1"/>
    </source>
</evidence>
<dbReference type="Gene3D" id="1.25.40.20">
    <property type="entry name" value="Ankyrin repeat-containing domain"/>
    <property type="match status" value="1"/>
</dbReference>
<feature type="compositionally biased region" description="Basic and acidic residues" evidence="6">
    <location>
        <begin position="266"/>
        <end position="287"/>
    </location>
</feature>
<keyword evidence="3 5" id="KW-0378">Hydrolase</keyword>
<feature type="compositionally biased region" description="Basic and acidic residues" evidence="6">
    <location>
        <begin position="326"/>
        <end position="339"/>
    </location>
</feature>
<evidence type="ECO:0000259" key="8">
    <source>
        <dbReference type="Pfam" id="PF00082"/>
    </source>
</evidence>
<dbReference type="InterPro" id="IPR000209">
    <property type="entry name" value="Peptidase_S8/S53_dom"/>
</dbReference>
<feature type="transmembrane region" description="Helical" evidence="7">
    <location>
        <begin position="920"/>
        <end position="941"/>
    </location>
</feature>
<organism evidence="9 10">
    <name type="scientific">Alternaria alternata</name>
    <name type="common">Alternaria rot fungus</name>
    <name type="synonym">Torula alternata</name>
    <dbReference type="NCBI Taxonomy" id="5599"/>
    <lineage>
        <taxon>Eukaryota</taxon>
        <taxon>Fungi</taxon>
        <taxon>Dikarya</taxon>
        <taxon>Ascomycota</taxon>
        <taxon>Pezizomycotina</taxon>
        <taxon>Dothideomycetes</taxon>
        <taxon>Pleosporomycetidae</taxon>
        <taxon>Pleosporales</taxon>
        <taxon>Pleosporineae</taxon>
        <taxon>Pleosporaceae</taxon>
        <taxon>Alternaria</taxon>
        <taxon>Alternaria sect. Alternaria</taxon>
        <taxon>Alternaria alternata complex</taxon>
    </lineage>
</organism>
<dbReference type="Proteomes" id="UP000077248">
    <property type="component" value="Unassembled WGS sequence"/>
</dbReference>
<keyword evidence="4 5" id="KW-0720">Serine protease</keyword>
<comment type="similarity">
    <text evidence="1 5">Belongs to the peptidase S8 family.</text>
</comment>
<dbReference type="Gene3D" id="3.40.50.200">
    <property type="entry name" value="Peptidase S8/S53 domain"/>
    <property type="match status" value="1"/>
</dbReference>
<keyword evidence="7" id="KW-1133">Transmembrane helix</keyword>
<evidence type="ECO:0000256" key="5">
    <source>
        <dbReference type="PROSITE-ProRule" id="PRU01240"/>
    </source>
</evidence>
<dbReference type="GO" id="GO:0006508">
    <property type="term" value="P:proteolysis"/>
    <property type="evidence" value="ECO:0007669"/>
    <property type="project" value="UniProtKB-KW"/>
</dbReference>
<evidence type="ECO:0000256" key="1">
    <source>
        <dbReference type="ARBA" id="ARBA00011073"/>
    </source>
</evidence>
<keyword evidence="7" id="KW-0472">Membrane</keyword>
<dbReference type="AlphaFoldDB" id="A0A177D2P9"/>
<feature type="region of interest" description="Disordered" evidence="6">
    <location>
        <begin position="1"/>
        <end position="47"/>
    </location>
</feature>
<evidence type="ECO:0000256" key="3">
    <source>
        <dbReference type="ARBA" id="ARBA00022801"/>
    </source>
</evidence>
<dbReference type="EMBL" id="KV441514">
    <property type="protein sequence ID" value="OAG13319.1"/>
    <property type="molecule type" value="Genomic_DNA"/>
</dbReference>
<dbReference type="GO" id="GO:0004252">
    <property type="term" value="F:serine-type endopeptidase activity"/>
    <property type="evidence" value="ECO:0007669"/>
    <property type="project" value="UniProtKB-UniRule"/>
</dbReference>
<dbReference type="VEuPathDB" id="FungiDB:CC77DRAFT_1026735"/>
<evidence type="ECO:0000256" key="2">
    <source>
        <dbReference type="ARBA" id="ARBA00022670"/>
    </source>
</evidence>
<feature type="active site" description="Charge relay system" evidence="5">
    <location>
        <position position="722"/>
    </location>
</feature>
<dbReference type="InterPro" id="IPR015500">
    <property type="entry name" value="Peptidase_S8_subtilisin-rel"/>
</dbReference>
<sequence>MESTRLQEPDELEIAKDHDTDKAAESETDKEGDSSESGSEDEEEHEQDIKVQFEHIIAGFREGKLNIKTITSNQDEYNYLDQRTNDHNPRNLLHMIVEAGKDSASALKPLVEHVIKQHCHLMKETDSAGTTPLQAAIIGGITKLVEYMCDAYNAKENIDVVLALVDSKNNNCLHKAMLSKHKYARRIALKLIKRVRNTKTLEAQNNEFKTPLHIAVEWERCTESQMDVVRALVNACDAALNVNVGADIEPCRLSVYRYHEKTRQAAKKAEAGAKDTREERSGNRSSDKTVTSSRNAKESSKSVPGGQQVPKAPDQVRPVPTHQLNRSKEQPQSRHKESAAEQQDLPMKGIQRQPSQLNTSAARIAHVDDSKPGGKLSVAMSPAVSKAPVSGTNKTSKHKEVVTEATANAIRDFLKLYYMGTRDDHESIVSFLYGPVQEKELYWSLADGPPIVSLQRLQKMSYVNFEDTLKYVLLPNIRIDKPPAAVSKFLSRSTAKDTGKGRDDYTVIFEWLRSKGVKRIFNLYIDDSEQPAHSDETIEKALQGIEVLKVWDWQRTDLSSEVIAKAAPNVSQVNLYWGGNNAVLRSWSESEGLNQLKKLDTVVLYANQGLETRAREKRNLDAFCARLKYNRSLLIESIESKQSNDSKNQEPLPPTIKVQRDASPLKKTELGEGLTAAQEQQKDQHKWLTCMDEFATFIQNVDLDTSRLNGIEPRPIVVALIDDGLDINEQSVVDKVIGGRSFRNQNNLNAPYWATSGFHGTVMASLICRVCPMVQLYVLRLDEYSAKEQGKRQITAKSAEKAVRAAIDRGVDIISMSWTIEKTVDNEADIRKLEISLDEAAKKNILLFCSANDQATDANGSHPAANPTRFKIGAATAWGTAWRWTRASHVDFIFPGDRVIKDRPGNVPFEKCSLVSGSSVATALAAGLAALVLYCVQFSVYHRNATNQQGKGVTLEDFQAMKTRDRMAEAFHAIYTTRDSDNKYIEVWNTFETAPREGEGKDKDTKREIIVTVANKLISRRKLVFRS</sequence>
<dbReference type="SUPFAM" id="SSF52743">
    <property type="entry name" value="Subtilisin-like"/>
    <property type="match status" value="1"/>
</dbReference>
<feature type="region of interest" description="Disordered" evidence="6">
    <location>
        <begin position="266"/>
        <end position="400"/>
    </location>
</feature>
<dbReference type="PANTHER" id="PTHR43399:SF4">
    <property type="entry name" value="CELL WALL-ASSOCIATED PROTEASE"/>
    <property type="match status" value="1"/>
</dbReference>
<keyword evidence="10" id="KW-1185">Reference proteome</keyword>
<dbReference type="PANTHER" id="PTHR43399">
    <property type="entry name" value="SUBTILISIN-RELATED"/>
    <property type="match status" value="1"/>
</dbReference>
<evidence type="ECO:0000313" key="10">
    <source>
        <dbReference type="Proteomes" id="UP000077248"/>
    </source>
</evidence>
<feature type="region of interest" description="Disordered" evidence="6">
    <location>
        <begin position="640"/>
        <end position="664"/>
    </location>
</feature>
<dbReference type="PROSITE" id="PS51892">
    <property type="entry name" value="SUBTILASE"/>
    <property type="match status" value="1"/>
</dbReference>
<dbReference type="GeneID" id="29111912"/>
<name>A0A177D2P9_ALTAL</name>
<evidence type="ECO:0000256" key="7">
    <source>
        <dbReference type="SAM" id="Phobius"/>
    </source>
</evidence>
<reference evidence="9 10" key="1">
    <citation type="submission" date="2016-05" db="EMBL/GenBank/DDBJ databases">
        <title>Comparative analysis of secretome profiles of manganese(II)-oxidizing ascomycete fungi.</title>
        <authorList>
            <consortium name="DOE Joint Genome Institute"/>
            <person name="Zeiner C.A."/>
            <person name="Purvine S.O."/>
            <person name="Zink E.M."/>
            <person name="Wu S."/>
            <person name="Pasa-Tolic L."/>
            <person name="Chaput D.L."/>
            <person name="Haridas S."/>
            <person name="Grigoriev I.V."/>
            <person name="Santelli C.M."/>
            <person name="Hansel C.M."/>
        </authorList>
    </citation>
    <scope>NUCLEOTIDE SEQUENCE [LARGE SCALE GENOMIC DNA]</scope>
    <source>
        <strain evidence="9 10">SRC1lrK2f</strain>
    </source>
</reference>
<evidence type="ECO:0000256" key="4">
    <source>
        <dbReference type="ARBA" id="ARBA00022825"/>
    </source>
</evidence>
<dbReference type="Pfam" id="PF00082">
    <property type="entry name" value="Peptidase_S8"/>
    <property type="match status" value="1"/>
</dbReference>
<dbReference type="InterPro" id="IPR036770">
    <property type="entry name" value="Ankyrin_rpt-contain_sf"/>
</dbReference>
<dbReference type="KEGG" id="aalt:CC77DRAFT_1026735"/>
<dbReference type="PRINTS" id="PR00723">
    <property type="entry name" value="SUBTILISIN"/>
</dbReference>
<feature type="compositionally biased region" description="Polar residues" evidence="6">
    <location>
        <begin position="352"/>
        <end position="361"/>
    </location>
</feature>
<accession>A0A177D2P9</accession>
<protein>
    <recommendedName>
        <fullName evidence="8">Peptidase S8/S53 domain-containing protein</fullName>
    </recommendedName>
</protein>
<keyword evidence="2 5" id="KW-0645">Protease</keyword>
<dbReference type="RefSeq" id="XP_018378740.1">
    <property type="nucleotide sequence ID" value="XM_018526318.1"/>
</dbReference>
<dbReference type="InterPro" id="IPR036852">
    <property type="entry name" value="Peptidase_S8/S53_dom_sf"/>
</dbReference>
<dbReference type="InterPro" id="IPR051048">
    <property type="entry name" value="Peptidase_S8/S53_subtilisin"/>
</dbReference>
<dbReference type="CDD" id="cd07491">
    <property type="entry name" value="Peptidases_S8_7"/>
    <property type="match status" value="1"/>
</dbReference>
<dbReference type="SUPFAM" id="SSF48403">
    <property type="entry name" value="Ankyrin repeat"/>
    <property type="match status" value="1"/>
</dbReference>
<dbReference type="OMA" id="WERCTES"/>
<feature type="domain" description="Peptidase S8/S53" evidence="8">
    <location>
        <begin position="716"/>
        <end position="933"/>
    </location>
</feature>
<evidence type="ECO:0000256" key="6">
    <source>
        <dbReference type="SAM" id="MobiDB-lite"/>
    </source>
</evidence>
<feature type="compositionally biased region" description="Basic and acidic residues" evidence="6">
    <location>
        <begin position="1"/>
        <end position="33"/>
    </location>
</feature>
<proteinExistence type="inferred from homology"/>
<keyword evidence="7" id="KW-0812">Transmembrane</keyword>
<gene>
    <name evidence="9" type="ORF">CC77DRAFT_1026735</name>
</gene>
<feature type="active site" description="Charge relay system" evidence="5">
    <location>
        <position position="919"/>
    </location>
</feature>
<feature type="active site" description="Charge relay system" evidence="5">
    <location>
        <position position="759"/>
    </location>
</feature>